<evidence type="ECO:0000256" key="1">
    <source>
        <dbReference type="ARBA" id="ARBA00005952"/>
    </source>
</evidence>
<evidence type="ECO:0000313" key="7">
    <source>
        <dbReference type="EMBL" id="OGC92845.1"/>
    </source>
</evidence>
<dbReference type="Proteomes" id="UP000178176">
    <property type="component" value="Unassembled WGS sequence"/>
</dbReference>
<name>A0A1F4YFT8_9BACT</name>
<keyword evidence="2" id="KW-0889">Transcription antitermination</keyword>
<dbReference type="NCBIfam" id="TIGR01951">
    <property type="entry name" value="nusB"/>
    <property type="match status" value="1"/>
</dbReference>
<dbReference type="PANTHER" id="PTHR11078:SF3">
    <property type="entry name" value="ANTITERMINATION NUSB DOMAIN-CONTAINING PROTEIN"/>
    <property type="match status" value="1"/>
</dbReference>
<dbReference type="InterPro" id="IPR011605">
    <property type="entry name" value="NusB_fam"/>
</dbReference>
<keyword evidence="4" id="KW-0805">Transcription regulation</keyword>
<dbReference type="PANTHER" id="PTHR11078">
    <property type="entry name" value="N UTILIZATION SUBSTANCE PROTEIN B-RELATED"/>
    <property type="match status" value="1"/>
</dbReference>
<accession>A0A1F4YFT8</accession>
<comment type="caution">
    <text evidence="7">The sequence shown here is derived from an EMBL/GenBank/DDBJ whole genome shotgun (WGS) entry which is preliminary data.</text>
</comment>
<organism evidence="7 8">
    <name type="scientific">Candidatus Amesbacteria bacterium RIFCSPHIGHO2_01_FULL_48_32b</name>
    <dbReference type="NCBI Taxonomy" id="1797253"/>
    <lineage>
        <taxon>Bacteria</taxon>
        <taxon>Candidatus Amesiibacteriota</taxon>
    </lineage>
</organism>
<dbReference type="GO" id="GO:0006353">
    <property type="term" value="P:DNA-templated transcription termination"/>
    <property type="evidence" value="ECO:0007669"/>
    <property type="project" value="InterPro"/>
</dbReference>
<evidence type="ECO:0000313" key="8">
    <source>
        <dbReference type="Proteomes" id="UP000178176"/>
    </source>
</evidence>
<dbReference type="GO" id="GO:0005829">
    <property type="term" value="C:cytosol"/>
    <property type="evidence" value="ECO:0007669"/>
    <property type="project" value="TreeGrafter"/>
</dbReference>
<keyword evidence="3" id="KW-0694">RNA-binding</keyword>
<dbReference type="EMBL" id="MEXH01000005">
    <property type="protein sequence ID" value="OGC92845.1"/>
    <property type="molecule type" value="Genomic_DNA"/>
</dbReference>
<gene>
    <name evidence="7" type="ORF">A2876_01570</name>
</gene>
<proteinExistence type="inferred from homology"/>
<feature type="domain" description="NusB/RsmB/TIM44" evidence="6">
    <location>
        <begin position="35"/>
        <end position="111"/>
    </location>
</feature>
<evidence type="ECO:0000256" key="3">
    <source>
        <dbReference type="ARBA" id="ARBA00022884"/>
    </source>
</evidence>
<keyword evidence="5" id="KW-0804">Transcription</keyword>
<dbReference type="SUPFAM" id="SSF48013">
    <property type="entry name" value="NusB-like"/>
    <property type="match status" value="1"/>
</dbReference>
<dbReference type="GO" id="GO:0031564">
    <property type="term" value="P:transcription antitermination"/>
    <property type="evidence" value="ECO:0007669"/>
    <property type="project" value="UniProtKB-KW"/>
</dbReference>
<dbReference type="InterPro" id="IPR035926">
    <property type="entry name" value="NusB-like_sf"/>
</dbReference>
<comment type="similarity">
    <text evidence="1">Belongs to the NusB family.</text>
</comment>
<evidence type="ECO:0000256" key="5">
    <source>
        <dbReference type="ARBA" id="ARBA00023163"/>
    </source>
</evidence>
<dbReference type="InterPro" id="IPR006027">
    <property type="entry name" value="NusB_RsmB_TIM44"/>
</dbReference>
<dbReference type="GO" id="GO:0003723">
    <property type="term" value="F:RNA binding"/>
    <property type="evidence" value="ECO:0007669"/>
    <property type="project" value="UniProtKB-KW"/>
</dbReference>
<evidence type="ECO:0000259" key="6">
    <source>
        <dbReference type="Pfam" id="PF01029"/>
    </source>
</evidence>
<dbReference type="Gene3D" id="1.10.940.10">
    <property type="entry name" value="NusB-like"/>
    <property type="match status" value="1"/>
</dbReference>
<sequence>MKTATDPRHRQRIRFIQDLFAASFQKEPSPNIKFIWDQLDKIDPLIKSAAPEWPLTKLNPIDLAILRLATYELTIDKKAPYKVIIDESIELAKQFGSSNSPGFINGALGHLVAEYEQQSQ</sequence>
<reference evidence="7 8" key="1">
    <citation type="journal article" date="2016" name="Nat. Commun.">
        <title>Thousands of microbial genomes shed light on interconnected biogeochemical processes in an aquifer system.</title>
        <authorList>
            <person name="Anantharaman K."/>
            <person name="Brown C.T."/>
            <person name="Hug L.A."/>
            <person name="Sharon I."/>
            <person name="Castelle C.J."/>
            <person name="Probst A.J."/>
            <person name="Thomas B.C."/>
            <person name="Singh A."/>
            <person name="Wilkins M.J."/>
            <person name="Karaoz U."/>
            <person name="Brodie E.L."/>
            <person name="Williams K.H."/>
            <person name="Hubbard S.S."/>
            <person name="Banfield J.F."/>
        </authorList>
    </citation>
    <scope>NUCLEOTIDE SEQUENCE [LARGE SCALE GENOMIC DNA]</scope>
</reference>
<dbReference type="Pfam" id="PF01029">
    <property type="entry name" value="NusB"/>
    <property type="match status" value="1"/>
</dbReference>
<evidence type="ECO:0000256" key="2">
    <source>
        <dbReference type="ARBA" id="ARBA00022814"/>
    </source>
</evidence>
<protein>
    <submittedName>
        <fullName evidence="7">Transcription antitermination factor NusB</fullName>
    </submittedName>
</protein>
<dbReference type="AlphaFoldDB" id="A0A1F4YFT8"/>
<evidence type="ECO:0000256" key="4">
    <source>
        <dbReference type="ARBA" id="ARBA00023015"/>
    </source>
</evidence>